<dbReference type="STRING" id="1047168.A0A0F4G8N0"/>
<evidence type="ECO:0000256" key="2">
    <source>
        <dbReference type="SAM" id="Phobius"/>
    </source>
</evidence>
<comment type="caution">
    <text evidence="3">The sequence shown here is derived from an EMBL/GenBank/DDBJ whole genome shotgun (WGS) entry which is preliminary data.</text>
</comment>
<feature type="compositionally biased region" description="Low complexity" evidence="1">
    <location>
        <begin position="330"/>
        <end position="339"/>
    </location>
</feature>
<dbReference type="GO" id="GO:0070916">
    <property type="term" value="C:inositol phosphoceramide synthase complex"/>
    <property type="evidence" value="ECO:0007669"/>
    <property type="project" value="TreeGrafter"/>
</dbReference>
<keyword evidence="2" id="KW-0812">Transmembrane</keyword>
<feature type="transmembrane region" description="Helical" evidence="2">
    <location>
        <begin position="87"/>
        <end position="112"/>
    </location>
</feature>
<dbReference type="GO" id="GO:0070917">
    <property type="term" value="F:inositol phosphoceramide synthase regulator activity"/>
    <property type="evidence" value="ECO:0007669"/>
    <property type="project" value="InterPro"/>
</dbReference>
<name>A0A0F4G8N0_9PEZI</name>
<evidence type="ECO:0000313" key="4">
    <source>
        <dbReference type="Proteomes" id="UP000033647"/>
    </source>
</evidence>
<sequence>MTSLFRFPKPRSLVHFVSLRTASEFITFTLLINKVTGFYGILALFTGYELNALQLTHYVYSVVVLVLGIYLMPSIRNPSRPLHNLALAWLYVLDTLVNAAYTALFGTAWFMVLSQHLQEPGKDSPIGGGAAGSGTIDDTAGFTSPEINATSVEITVKPAPGLLPGQQADAVAISQPGSLAGAVLETDMMTSIALLAMFSLIRVYFCIIVMSYARGILRQYVASTSASSAGFSESTSTDPTMAESPFTAGRVEGQGWKGALGRVMVKFPTKRYWLGREEFDGQSDWERATSGRFESGRKALKVKVPNQEVGVGERERRARSGTGPPPPLAPGSLGKKIPE</sequence>
<dbReference type="Proteomes" id="UP000033647">
    <property type="component" value="Unassembled WGS sequence"/>
</dbReference>
<dbReference type="InterPro" id="IPR013862">
    <property type="entry name" value="Kei1"/>
</dbReference>
<protein>
    <submittedName>
        <fullName evidence="3">DUF1753-domain-containing protein</fullName>
    </submittedName>
</protein>
<feature type="transmembrane region" description="Helical" evidence="2">
    <location>
        <begin position="192"/>
        <end position="213"/>
    </location>
</feature>
<dbReference type="AlphaFoldDB" id="A0A0F4G8N0"/>
<organism evidence="3 4">
    <name type="scientific">Zymoseptoria brevis</name>
    <dbReference type="NCBI Taxonomy" id="1047168"/>
    <lineage>
        <taxon>Eukaryota</taxon>
        <taxon>Fungi</taxon>
        <taxon>Dikarya</taxon>
        <taxon>Ascomycota</taxon>
        <taxon>Pezizomycotina</taxon>
        <taxon>Dothideomycetes</taxon>
        <taxon>Dothideomycetidae</taxon>
        <taxon>Mycosphaerellales</taxon>
        <taxon>Mycosphaerellaceae</taxon>
        <taxon>Zymoseptoria</taxon>
    </lineage>
</organism>
<feature type="transmembrane region" description="Helical" evidence="2">
    <location>
        <begin position="21"/>
        <end position="45"/>
    </location>
</feature>
<feature type="transmembrane region" description="Helical" evidence="2">
    <location>
        <begin position="57"/>
        <end position="75"/>
    </location>
</feature>
<dbReference type="PANTHER" id="PTHR28077">
    <property type="entry name" value="INOSITOL PHOSPHORYLCERAMIDE SYNTHASE REGULATORY SUBUNIT KEI1"/>
    <property type="match status" value="1"/>
</dbReference>
<proteinExistence type="predicted"/>
<dbReference type="EMBL" id="LAFY01005795">
    <property type="protein sequence ID" value="KJX92585.1"/>
    <property type="molecule type" value="Genomic_DNA"/>
</dbReference>
<keyword evidence="4" id="KW-1185">Reference proteome</keyword>
<gene>
    <name evidence="3" type="ORF">TI39_contig5840g00010</name>
</gene>
<dbReference type="GO" id="GO:0006673">
    <property type="term" value="P:inositol phosphoceramide metabolic process"/>
    <property type="evidence" value="ECO:0007669"/>
    <property type="project" value="InterPro"/>
</dbReference>
<dbReference type="Pfam" id="PF08552">
    <property type="entry name" value="Kei1"/>
    <property type="match status" value="1"/>
</dbReference>
<accession>A0A0F4G8N0</accession>
<evidence type="ECO:0000256" key="1">
    <source>
        <dbReference type="SAM" id="MobiDB-lite"/>
    </source>
</evidence>
<keyword evidence="2" id="KW-1133">Transmembrane helix</keyword>
<dbReference type="PANTHER" id="PTHR28077:SF1">
    <property type="entry name" value="INOSITOL PHOSPHORYLCERAMIDE SYNTHASE REGULATORY SUBUNIT KEI1"/>
    <property type="match status" value="1"/>
</dbReference>
<dbReference type="GO" id="GO:0000139">
    <property type="term" value="C:Golgi membrane"/>
    <property type="evidence" value="ECO:0007669"/>
    <property type="project" value="TreeGrafter"/>
</dbReference>
<evidence type="ECO:0000313" key="3">
    <source>
        <dbReference type="EMBL" id="KJX92585.1"/>
    </source>
</evidence>
<keyword evidence="2" id="KW-0472">Membrane</keyword>
<feature type="region of interest" description="Disordered" evidence="1">
    <location>
        <begin position="304"/>
        <end position="339"/>
    </location>
</feature>
<reference evidence="3 4" key="1">
    <citation type="submission" date="2015-03" db="EMBL/GenBank/DDBJ databases">
        <title>RNA-seq based gene annotation and comparative genomics of four Zymoseptoria species reveal species-specific pathogenicity related genes and transposable element activity.</title>
        <authorList>
            <person name="Grandaubert J."/>
            <person name="Bhattacharyya A."/>
            <person name="Stukenbrock E.H."/>
        </authorList>
    </citation>
    <scope>NUCLEOTIDE SEQUENCE [LARGE SCALE GENOMIC DNA]</scope>
    <source>
        <strain evidence="3 4">Zb18110</strain>
    </source>
</reference>
<dbReference type="OrthoDB" id="3338076at2759"/>